<gene>
    <name evidence="1" type="ORF">D0868_12299</name>
</gene>
<reference evidence="1 2" key="1">
    <citation type="journal article" date="2018" name="BMC Genomics">
        <title>Genomic evidence for intraspecific hybridization in a clonal and extremely halotolerant yeast.</title>
        <authorList>
            <person name="Gostincar C."/>
            <person name="Stajich J.E."/>
            <person name="Zupancic J."/>
            <person name="Zalar P."/>
            <person name="Gunde-Cimerman N."/>
        </authorList>
    </citation>
    <scope>NUCLEOTIDE SEQUENCE [LARGE SCALE GENOMIC DNA]</scope>
    <source>
        <strain evidence="1 2">EXF-6654</strain>
    </source>
</reference>
<name>A0A3M6XUJ4_HORWE</name>
<sequence length="181" mass="20504">MSFPVIVTAPLSAQVGHNIQLINGFLKEAYKFLEEGDLPSLTILTTRDWSSYQPSQGKVLPYDEPPWTQEFNSPFLGMSPLEVASPLREEAIFPPYKLERPDGDKVASTEYCAILDHQTLSDRKTALLVRTRRELGENLPGELDHSPIVQCRMNWEDVEQSLAAWSIGDGSMEETMWNNDY</sequence>
<accession>A0A3M6XUJ4</accession>
<comment type="caution">
    <text evidence="1">The sequence shown here is derived from an EMBL/GenBank/DDBJ whole genome shotgun (WGS) entry which is preliminary data.</text>
</comment>
<dbReference type="EMBL" id="QWIK01001476">
    <property type="protein sequence ID" value="RMX94422.1"/>
    <property type="molecule type" value="Genomic_DNA"/>
</dbReference>
<evidence type="ECO:0000313" key="1">
    <source>
        <dbReference type="EMBL" id="RMX94422.1"/>
    </source>
</evidence>
<organism evidence="1 2">
    <name type="scientific">Hortaea werneckii</name>
    <name type="common">Black yeast</name>
    <name type="synonym">Cladosporium werneckii</name>
    <dbReference type="NCBI Taxonomy" id="91943"/>
    <lineage>
        <taxon>Eukaryota</taxon>
        <taxon>Fungi</taxon>
        <taxon>Dikarya</taxon>
        <taxon>Ascomycota</taxon>
        <taxon>Pezizomycotina</taxon>
        <taxon>Dothideomycetes</taxon>
        <taxon>Dothideomycetidae</taxon>
        <taxon>Mycosphaerellales</taxon>
        <taxon>Teratosphaeriaceae</taxon>
        <taxon>Hortaea</taxon>
    </lineage>
</organism>
<dbReference type="AlphaFoldDB" id="A0A3M6XUJ4"/>
<proteinExistence type="predicted"/>
<protein>
    <submittedName>
        <fullName evidence="1">Uncharacterized protein</fullName>
    </submittedName>
</protein>
<dbReference type="VEuPathDB" id="FungiDB:BTJ68_11060"/>
<evidence type="ECO:0000313" key="2">
    <source>
        <dbReference type="Proteomes" id="UP000282582"/>
    </source>
</evidence>
<dbReference type="Proteomes" id="UP000282582">
    <property type="component" value="Unassembled WGS sequence"/>
</dbReference>